<feature type="domain" description="NAD(P)-binding" evidence="1">
    <location>
        <begin position="9"/>
        <end position="184"/>
    </location>
</feature>
<dbReference type="SUPFAM" id="SSF51735">
    <property type="entry name" value="NAD(P)-binding Rossmann-fold domains"/>
    <property type="match status" value="1"/>
</dbReference>
<dbReference type="GO" id="GO:0016646">
    <property type="term" value="F:oxidoreductase activity, acting on the CH-NH group of donors, NAD or NADP as acceptor"/>
    <property type="evidence" value="ECO:0007669"/>
    <property type="project" value="TreeGrafter"/>
</dbReference>
<dbReference type="PANTHER" id="PTHR43355">
    <property type="entry name" value="FLAVIN REDUCTASE (NADPH)"/>
    <property type="match status" value="1"/>
</dbReference>
<organism evidence="2 3">
    <name type="scientific">Enteractinococcus helveticum</name>
    <dbReference type="NCBI Taxonomy" id="1837282"/>
    <lineage>
        <taxon>Bacteria</taxon>
        <taxon>Bacillati</taxon>
        <taxon>Actinomycetota</taxon>
        <taxon>Actinomycetes</taxon>
        <taxon>Micrococcales</taxon>
        <taxon>Micrococcaceae</taxon>
    </lineage>
</organism>
<dbReference type="STRING" id="1837282.A6F49_05820"/>
<reference evidence="2 3" key="1">
    <citation type="submission" date="2016-04" db="EMBL/GenBank/DDBJ databases">
        <title>First whole genome shotgun sequence of the bacterium Enteractinococcus sp. strain UASWS1574.</title>
        <authorList>
            <person name="Crovadore J."/>
            <person name="Chablais R."/>
            <person name="Lefort F."/>
        </authorList>
    </citation>
    <scope>NUCLEOTIDE SEQUENCE [LARGE SCALE GENOMIC DNA]</scope>
    <source>
        <strain evidence="2 3">UASWS1574</strain>
    </source>
</reference>
<dbReference type="Gene3D" id="3.40.50.720">
    <property type="entry name" value="NAD(P)-binding Rossmann-like Domain"/>
    <property type="match status" value="1"/>
</dbReference>
<gene>
    <name evidence="2" type="ORF">A6F49_05820</name>
</gene>
<sequence>MQIAVLGDTGMVGSRAIAEATSRGHQVTGYSRNGENPLDFSDTAKVVEIINNPDTDVTIIAVVSGRTGSYADDVANHKALIEAAPTGRILVVGGAGALQADENTLLVDAPGFPEEYKPESQTFVEVHKLYQQADDLNWTMLAPAPEIAPGERTGEYNVAMDYPAGASITAEDFAVALIDEAENPQHTGTRFTVAN</sequence>
<comment type="caution">
    <text evidence="2">The sequence shown here is derived from an EMBL/GenBank/DDBJ whole genome shotgun (WGS) entry which is preliminary data.</text>
</comment>
<keyword evidence="3" id="KW-1185">Reference proteome</keyword>
<dbReference type="AlphaFoldDB" id="A0A1B7M287"/>
<dbReference type="PANTHER" id="PTHR43355:SF2">
    <property type="entry name" value="FLAVIN REDUCTASE (NADPH)"/>
    <property type="match status" value="1"/>
</dbReference>
<proteinExistence type="predicted"/>
<dbReference type="Pfam" id="PF13460">
    <property type="entry name" value="NAD_binding_10"/>
    <property type="match status" value="1"/>
</dbReference>
<dbReference type="InterPro" id="IPR036291">
    <property type="entry name" value="NAD(P)-bd_dom_sf"/>
</dbReference>
<dbReference type="RefSeq" id="WP_043055438.1">
    <property type="nucleotide sequence ID" value="NZ_LXEY01000010.1"/>
</dbReference>
<dbReference type="InterPro" id="IPR016040">
    <property type="entry name" value="NAD(P)-bd_dom"/>
</dbReference>
<evidence type="ECO:0000313" key="3">
    <source>
        <dbReference type="Proteomes" id="UP000078292"/>
    </source>
</evidence>
<dbReference type="InterPro" id="IPR051606">
    <property type="entry name" value="Polyketide_Oxido-like"/>
</dbReference>
<name>A0A1B7M287_9MICC</name>
<evidence type="ECO:0000313" key="2">
    <source>
        <dbReference type="EMBL" id="OAV62675.1"/>
    </source>
</evidence>
<protein>
    <submittedName>
        <fullName evidence="2">FMN reductase</fullName>
    </submittedName>
</protein>
<accession>A0A1B7M287</accession>
<dbReference type="EMBL" id="LXEY01000010">
    <property type="protein sequence ID" value="OAV62675.1"/>
    <property type="molecule type" value="Genomic_DNA"/>
</dbReference>
<dbReference type="Proteomes" id="UP000078292">
    <property type="component" value="Unassembled WGS sequence"/>
</dbReference>
<evidence type="ECO:0000259" key="1">
    <source>
        <dbReference type="Pfam" id="PF13460"/>
    </source>
</evidence>
<dbReference type="OrthoDB" id="3191258at2"/>